<evidence type="ECO:0000256" key="3">
    <source>
        <dbReference type="ARBA" id="ARBA00023125"/>
    </source>
</evidence>
<dbReference type="EMBL" id="NPIM01000087">
    <property type="protein sequence ID" value="RVE15683.1"/>
    <property type="molecule type" value="Genomic_DNA"/>
</dbReference>
<dbReference type="Gene3D" id="1.10.10.10">
    <property type="entry name" value="Winged helix-like DNA-binding domain superfamily/Winged helix DNA-binding domain"/>
    <property type="match status" value="1"/>
</dbReference>
<accession>A0A8B3M646</accession>
<dbReference type="GO" id="GO:0006950">
    <property type="term" value="P:response to stress"/>
    <property type="evidence" value="ECO:0007669"/>
    <property type="project" value="TreeGrafter"/>
</dbReference>
<dbReference type="PANTHER" id="PTHR33164:SF13">
    <property type="entry name" value="4-HYDROXYPHENYLACETATE CATABOLISM PROTEIN"/>
    <property type="match status" value="1"/>
</dbReference>
<dbReference type="SMART" id="SM00347">
    <property type="entry name" value="HTH_MARR"/>
    <property type="match status" value="1"/>
</dbReference>
<dbReference type="GO" id="GO:0003677">
    <property type="term" value="F:DNA binding"/>
    <property type="evidence" value="ECO:0007669"/>
    <property type="project" value="UniProtKB-KW"/>
</dbReference>
<proteinExistence type="predicted"/>
<dbReference type="PANTHER" id="PTHR33164">
    <property type="entry name" value="TRANSCRIPTIONAL REGULATOR, MARR FAMILY"/>
    <property type="match status" value="1"/>
</dbReference>
<dbReference type="FunFam" id="1.10.10.10:FF:000301">
    <property type="entry name" value="Homoprotocatechuate degradation operon regulator HpaR"/>
    <property type="match status" value="1"/>
</dbReference>
<dbReference type="InterPro" id="IPR023187">
    <property type="entry name" value="Tscrpt_reg_MarR-type_CS"/>
</dbReference>
<keyword evidence="1" id="KW-0678">Repressor</keyword>
<dbReference type="InterPro" id="IPR000835">
    <property type="entry name" value="HTH_MarR-typ"/>
</dbReference>
<reference evidence="8 9" key="1">
    <citation type="submission" date="2017-08" db="EMBL/GenBank/DDBJ databases">
        <title>Sequencing of Escherichia coli CCPM 6219.</title>
        <authorList>
            <person name="Liu S.-L."/>
            <person name="Zhou Y.-J."/>
            <person name="Zhao M.-F."/>
        </authorList>
    </citation>
    <scope>NUCLEOTIDE SEQUENCE [LARGE SCALE GENOMIC DNA]</scope>
    <source>
        <strain evidence="8 9">CCPM 6219</strain>
    </source>
</reference>
<sequence length="166" mass="19514">MTINCFYINDFEFFRGKIMHDSLTIALLQAREAAMSYFRPIVKRHNLTEQQWRIVRILAESPSMDFHDLAYRACILRPSLTGILTRMERDGFVLRLKPINDQRKLYISLTKEGQALYNRAQTQIEEAYRQIEAQFTAEKMQLLTHLLEEFIALGNSRQEDIPGDNE</sequence>
<evidence type="ECO:0000313" key="8">
    <source>
        <dbReference type="EMBL" id="RVE15683.1"/>
    </source>
</evidence>
<evidence type="ECO:0000313" key="9">
    <source>
        <dbReference type="Proteomes" id="UP000288459"/>
    </source>
</evidence>
<dbReference type="GO" id="GO:0003700">
    <property type="term" value="F:DNA-binding transcription factor activity"/>
    <property type="evidence" value="ECO:0007669"/>
    <property type="project" value="InterPro"/>
</dbReference>
<comment type="function">
    <text evidence="5">Repressor for the homoprotocatechuate catabolic pathway hpc operon.</text>
</comment>
<dbReference type="Pfam" id="PF01047">
    <property type="entry name" value="MarR"/>
    <property type="match status" value="1"/>
</dbReference>
<dbReference type="SUPFAM" id="SSF46785">
    <property type="entry name" value="Winged helix' DNA-binding domain"/>
    <property type="match status" value="1"/>
</dbReference>
<keyword evidence="4" id="KW-0804">Transcription</keyword>
<evidence type="ECO:0000256" key="2">
    <source>
        <dbReference type="ARBA" id="ARBA00023015"/>
    </source>
</evidence>
<dbReference type="PROSITE" id="PS50995">
    <property type="entry name" value="HTH_MARR_2"/>
    <property type="match status" value="1"/>
</dbReference>
<feature type="domain" description="HTH marR-type" evidence="7">
    <location>
        <begin position="20"/>
        <end position="152"/>
    </location>
</feature>
<evidence type="ECO:0000256" key="6">
    <source>
        <dbReference type="ARBA" id="ARBA00068214"/>
    </source>
</evidence>
<dbReference type="InterPro" id="IPR039422">
    <property type="entry name" value="MarR/SlyA-like"/>
</dbReference>
<evidence type="ECO:0000256" key="5">
    <source>
        <dbReference type="ARBA" id="ARBA00059648"/>
    </source>
</evidence>
<comment type="caution">
    <text evidence="8">The sequence shown here is derived from an EMBL/GenBank/DDBJ whole genome shotgun (WGS) entry which is preliminary data.</text>
</comment>
<evidence type="ECO:0000256" key="1">
    <source>
        <dbReference type="ARBA" id="ARBA00022491"/>
    </source>
</evidence>
<dbReference type="Proteomes" id="UP000288459">
    <property type="component" value="Unassembled WGS sequence"/>
</dbReference>
<name>A0A8B3M646_ECOLX</name>
<gene>
    <name evidence="8" type="primary">hpaR</name>
    <name evidence="8" type="ORF">CIG67_04595</name>
</gene>
<dbReference type="AlphaFoldDB" id="A0A8B3M646"/>
<dbReference type="PROSITE" id="PS01117">
    <property type="entry name" value="HTH_MARR_1"/>
    <property type="match status" value="1"/>
</dbReference>
<keyword evidence="3" id="KW-0238">DNA-binding</keyword>
<dbReference type="InterPro" id="IPR012712">
    <property type="entry name" value="HpaR/FarR"/>
</dbReference>
<evidence type="ECO:0000256" key="4">
    <source>
        <dbReference type="ARBA" id="ARBA00023163"/>
    </source>
</evidence>
<organism evidence="8 9">
    <name type="scientific">Escherichia coli</name>
    <dbReference type="NCBI Taxonomy" id="562"/>
    <lineage>
        <taxon>Bacteria</taxon>
        <taxon>Pseudomonadati</taxon>
        <taxon>Pseudomonadota</taxon>
        <taxon>Gammaproteobacteria</taxon>
        <taxon>Enterobacterales</taxon>
        <taxon>Enterobacteriaceae</taxon>
        <taxon>Escherichia</taxon>
    </lineage>
</organism>
<keyword evidence="2" id="KW-0805">Transcription regulation</keyword>
<dbReference type="InterPro" id="IPR036390">
    <property type="entry name" value="WH_DNA-bd_sf"/>
</dbReference>
<dbReference type="GO" id="GO:0045892">
    <property type="term" value="P:negative regulation of DNA-templated transcription"/>
    <property type="evidence" value="ECO:0007669"/>
    <property type="project" value="InterPro"/>
</dbReference>
<dbReference type="InterPro" id="IPR036388">
    <property type="entry name" value="WH-like_DNA-bd_sf"/>
</dbReference>
<protein>
    <recommendedName>
        <fullName evidence="6">Homoprotocatechuate degradative operon repressor</fullName>
    </recommendedName>
</protein>
<evidence type="ECO:0000259" key="7">
    <source>
        <dbReference type="PROSITE" id="PS50995"/>
    </source>
</evidence>
<dbReference type="PRINTS" id="PR00598">
    <property type="entry name" value="HTHMARR"/>
</dbReference>
<dbReference type="NCBIfam" id="TIGR02337">
    <property type="entry name" value="HpaR"/>
    <property type="match status" value="1"/>
</dbReference>